<sequence>MDERLFLTVQIPDPDQNRNVHPPEFFEEAGWETDTSFELGSYKRPRGSAMIGMLHTEASNEAGVKSLPNHIESGVSVKRFKHTCSLLSRNLTIPICIPA</sequence>
<dbReference type="Proteomes" id="UP000606974">
    <property type="component" value="Unassembled WGS sequence"/>
</dbReference>
<dbReference type="EMBL" id="JAACFV010000022">
    <property type="protein sequence ID" value="KAF7511217.1"/>
    <property type="molecule type" value="Genomic_DNA"/>
</dbReference>
<comment type="caution">
    <text evidence="1">The sequence shown here is derived from an EMBL/GenBank/DDBJ whole genome shotgun (WGS) entry which is preliminary data.</text>
</comment>
<gene>
    <name evidence="1" type="ORF">GJ744_005114</name>
</gene>
<accession>A0A8H7ANE9</accession>
<name>A0A8H7ANE9_9EURO</name>
<dbReference type="AlphaFoldDB" id="A0A8H7ANE9"/>
<evidence type="ECO:0000313" key="2">
    <source>
        <dbReference type="Proteomes" id="UP000606974"/>
    </source>
</evidence>
<protein>
    <submittedName>
        <fullName evidence="1">Uncharacterized protein</fullName>
    </submittedName>
</protein>
<keyword evidence="2" id="KW-1185">Reference proteome</keyword>
<organism evidence="1 2">
    <name type="scientific">Endocarpon pusillum</name>
    <dbReference type="NCBI Taxonomy" id="364733"/>
    <lineage>
        <taxon>Eukaryota</taxon>
        <taxon>Fungi</taxon>
        <taxon>Dikarya</taxon>
        <taxon>Ascomycota</taxon>
        <taxon>Pezizomycotina</taxon>
        <taxon>Eurotiomycetes</taxon>
        <taxon>Chaetothyriomycetidae</taxon>
        <taxon>Verrucariales</taxon>
        <taxon>Verrucariaceae</taxon>
        <taxon>Endocarpon</taxon>
    </lineage>
</organism>
<evidence type="ECO:0000313" key="1">
    <source>
        <dbReference type="EMBL" id="KAF7511217.1"/>
    </source>
</evidence>
<proteinExistence type="predicted"/>
<reference evidence="1" key="1">
    <citation type="submission" date="2020-02" db="EMBL/GenBank/DDBJ databases">
        <authorList>
            <person name="Palmer J.M."/>
        </authorList>
    </citation>
    <scope>NUCLEOTIDE SEQUENCE</scope>
    <source>
        <strain evidence="1">EPUS1.4</strain>
        <tissue evidence="1">Thallus</tissue>
    </source>
</reference>